<gene>
    <name evidence="1" type="ORF">Tco_0856482</name>
</gene>
<dbReference type="Proteomes" id="UP001151760">
    <property type="component" value="Unassembled WGS sequence"/>
</dbReference>
<comment type="caution">
    <text evidence="1">The sequence shown here is derived from an EMBL/GenBank/DDBJ whole genome shotgun (WGS) entry which is preliminary data.</text>
</comment>
<evidence type="ECO:0000313" key="2">
    <source>
        <dbReference type="Proteomes" id="UP001151760"/>
    </source>
</evidence>
<sequence length="442" mass="49964">MKKDVNHHSNDKPSVLRKLQENILKEALEQAFEDGSLVKSQNMDSLELVDIQDKILWRSISLARSQAQKDFLKATSLAADRLFKVHDLIPDFNESLSKFLTMYPKYKSSEKIDLLRVDEYSHLDDVVSEEYSTIRLTKITANLSNHALYGGGDIGSVEYDIKTMIMDYFTIPENEYSLVFTVSRSSALKLLAEAYPFHMNKKLLMMFDHESQSVNWMAQSAKEKGAKSRVTGAKYSYQLMALAQQNNWHVLLDAWALGPKDMDSLGLSLFRPDFIITSFYNVFGYCEDQSSFSYVFSLELSYLLFSGAYTSSQVRDVFQTEIGHEIASDKDGGSSVFKDANSVSVGEVMKSLTFSGDESSENSLWIDLGQSPHLIKALSLSAVVNDFDPEIQEIERIVENGNGSAVIQRETEDDFRLLGGKKRVKLYHSACKKLTNLHFPNL</sequence>
<evidence type="ECO:0000313" key="1">
    <source>
        <dbReference type="EMBL" id="GJT09440.1"/>
    </source>
</evidence>
<protein>
    <recommendedName>
        <fullName evidence="3">Molybdenum cofactor sulfurase</fullName>
    </recommendedName>
</protein>
<name>A0ABQ5B3L5_9ASTR</name>
<dbReference type="PANTHER" id="PTHR14237:SF73">
    <property type="entry name" value="MOLYBDENUM COFACTOR SULFURTRANSFERASE"/>
    <property type="match status" value="1"/>
</dbReference>
<reference evidence="1" key="1">
    <citation type="journal article" date="2022" name="Int. J. Mol. Sci.">
        <title>Draft Genome of Tanacetum Coccineum: Genomic Comparison of Closely Related Tanacetum-Family Plants.</title>
        <authorList>
            <person name="Yamashiro T."/>
            <person name="Shiraishi A."/>
            <person name="Nakayama K."/>
            <person name="Satake H."/>
        </authorList>
    </citation>
    <scope>NUCLEOTIDE SEQUENCE</scope>
</reference>
<accession>A0ABQ5B3L5</accession>
<proteinExistence type="predicted"/>
<reference evidence="1" key="2">
    <citation type="submission" date="2022-01" db="EMBL/GenBank/DDBJ databases">
        <authorList>
            <person name="Yamashiro T."/>
            <person name="Shiraishi A."/>
            <person name="Satake H."/>
            <person name="Nakayama K."/>
        </authorList>
    </citation>
    <scope>NUCLEOTIDE SEQUENCE</scope>
</reference>
<evidence type="ECO:0008006" key="3">
    <source>
        <dbReference type="Google" id="ProtNLM"/>
    </source>
</evidence>
<organism evidence="1 2">
    <name type="scientific">Tanacetum coccineum</name>
    <dbReference type="NCBI Taxonomy" id="301880"/>
    <lineage>
        <taxon>Eukaryota</taxon>
        <taxon>Viridiplantae</taxon>
        <taxon>Streptophyta</taxon>
        <taxon>Embryophyta</taxon>
        <taxon>Tracheophyta</taxon>
        <taxon>Spermatophyta</taxon>
        <taxon>Magnoliopsida</taxon>
        <taxon>eudicotyledons</taxon>
        <taxon>Gunneridae</taxon>
        <taxon>Pentapetalae</taxon>
        <taxon>asterids</taxon>
        <taxon>campanulids</taxon>
        <taxon>Asterales</taxon>
        <taxon>Asteraceae</taxon>
        <taxon>Asteroideae</taxon>
        <taxon>Anthemideae</taxon>
        <taxon>Anthemidinae</taxon>
        <taxon>Tanacetum</taxon>
    </lineage>
</organism>
<keyword evidence="2" id="KW-1185">Reference proteome</keyword>
<dbReference type="EMBL" id="BQNB010012907">
    <property type="protein sequence ID" value="GJT09440.1"/>
    <property type="molecule type" value="Genomic_DNA"/>
</dbReference>
<dbReference type="PANTHER" id="PTHR14237">
    <property type="entry name" value="MOLYBDOPTERIN COFACTOR SULFURASE MOSC"/>
    <property type="match status" value="1"/>
</dbReference>